<dbReference type="GO" id="GO:0003700">
    <property type="term" value="F:DNA-binding transcription factor activity"/>
    <property type="evidence" value="ECO:0007669"/>
    <property type="project" value="InterPro"/>
</dbReference>
<dbReference type="SUPFAM" id="SSF46785">
    <property type="entry name" value="Winged helix' DNA-binding domain"/>
    <property type="match status" value="1"/>
</dbReference>
<dbReference type="OrthoDB" id="3171994at2"/>
<keyword evidence="2" id="KW-0804">Transcription</keyword>
<name>A0A1S6JCF4_9ACTN</name>
<dbReference type="InterPro" id="IPR028349">
    <property type="entry name" value="PafC-like"/>
</dbReference>
<dbReference type="PROSITE" id="PS51000">
    <property type="entry name" value="HTH_DEOR_2"/>
    <property type="match status" value="1"/>
</dbReference>
<proteinExistence type="predicted"/>
<dbReference type="KEGG" id="spac:B1H29_23385"/>
<dbReference type="RefSeq" id="WP_055417082.1">
    <property type="nucleotide sequence ID" value="NZ_CP019724.1"/>
</dbReference>
<organism evidence="4 5">
    <name type="scientific">Streptomyces pactum</name>
    <dbReference type="NCBI Taxonomy" id="68249"/>
    <lineage>
        <taxon>Bacteria</taxon>
        <taxon>Bacillati</taxon>
        <taxon>Actinomycetota</taxon>
        <taxon>Actinomycetes</taxon>
        <taxon>Kitasatosporales</taxon>
        <taxon>Streptomycetaceae</taxon>
        <taxon>Streptomyces</taxon>
    </lineage>
</organism>
<dbReference type="AlphaFoldDB" id="A0A1S6JCF4"/>
<dbReference type="InterPro" id="IPR057727">
    <property type="entry name" value="WCX_dom"/>
</dbReference>
<dbReference type="Pfam" id="PF13280">
    <property type="entry name" value="WYL"/>
    <property type="match status" value="1"/>
</dbReference>
<dbReference type="Pfam" id="PF08279">
    <property type="entry name" value="HTH_11"/>
    <property type="match status" value="1"/>
</dbReference>
<evidence type="ECO:0000313" key="4">
    <source>
        <dbReference type="EMBL" id="AQS69441.1"/>
    </source>
</evidence>
<evidence type="ECO:0000313" key="5">
    <source>
        <dbReference type="Proteomes" id="UP000189443"/>
    </source>
</evidence>
<protein>
    <submittedName>
        <fullName evidence="4">Transcriptional regulator</fullName>
    </submittedName>
</protein>
<dbReference type="InterPro" id="IPR001034">
    <property type="entry name" value="DeoR_HTH"/>
</dbReference>
<dbReference type="PROSITE" id="PS52050">
    <property type="entry name" value="WYL"/>
    <property type="match status" value="1"/>
</dbReference>
<keyword evidence="1" id="KW-0805">Transcription regulation</keyword>
<sequence length="330" mass="36696">MSRPQRLIELLAALQARRRTTAEALAGELGVSARTVLRDVRALVDAGIPVFTERGKYGGISLLPGDQVDLSKLTTGEADLLRAVGLDLDRARRLGGEAEARSALRKLTSRRSAPPARDGLPLALTDVLAIDNRPWFEDAEPLPDVAGLVRDLRTARRLRIGYRRSGTAAVRDSVVDPYGLAQRGGRWYLVADRDRKPRMFALSRLRYWTLLDAERRLRPGADLAGTVRELSEALENRRHVLVTARLDAYCLDMARRVLGARFRTASDPGEDGRVEITVAYDQLDGVRQLLQFSDHIEVVAPEPARELVHRLATRIARTHTHRPPGHPLTT</sequence>
<dbReference type="Gene3D" id="1.10.10.10">
    <property type="entry name" value="Winged helix-like DNA-binding domain superfamily/Winged helix DNA-binding domain"/>
    <property type="match status" value="1"/>
</dbReference>
<dbReference type="Proteomes" id="UP000189443">
    <property type="component" value="Chromosome"/>
</dbReference>
<evidence type="ECO:0000256" key="2">
    <source>
        <dbReference type="ARBA" id="ARBA00023163"/>
    </source>
</evidence>
<evidence type="ECO:0000256" key="1">
    <source>
        <dbReference type="ARBA" id="ARBA00023015"/>
    </source>
</evidence>
<dbReference type="InterPro" id="IPR013196">
    <property type="entry name" value="HTH_11"/>
</dbReference>
<dbReference type="InterPro" id="IPR036390">
    <property type="entry name" value="WH_DNA-bd_sf"/>
</dbReference>
<keyword evidence="5" id="KW-1185">Reference proteome</keyword>
<dbReference type="InterPro" id="IPR026881">
    <property type="entry name" value="WYL_dom"/>
</dbReference>
<dbReference type="InterPro" id="IPR036388">
    <property type="entry name" value="WH-like_DNA-bd_sf"/>
</dbReference>
<dbReference type="PANTHER" id="PTHR34580">
    <property type="match status" value="1"/>
</dbReference>
<dbReference type="PIRSF" id="PIRSF016838">
    <property type="entry name" value="PafC"/>
    <property type="match status" value="1"/>
</dbReference>
<accession>A0A1S6JCF4</accession>
<dbReference type="Pfam" id="PF25583">
    <property type="entry name" value="WCX"/>
    <property type="match status" value="1"/>
</dbReference>
<evidence type="ECO:0000259" key="3">
    <source>
        <dbReference type="PROSITE" id="PS51000"/>
    </source>
</evidence>
<dbReference type="PANTHER" id="PTHR34580:SF1">
    <property type="entry name" value="PROTEIN PAFC"/>
    <property type="match status" value="1"/>
</dbReference>
<gene>
    <name evidence="4" type="ORF">B1H29_23385</name>
</gene>
<feature type="domain" description="HTH deoR-type" evidence="3">
    <location>
        <begin position="3"/>
        <end position="62"/>
    </location>
</feature>
<dbReference type="InterPro" id="IPR051534">
    <property type="entry name" value="CBASS_pafABC_assoc_protein"/>
</dbReference>
<dbReference type="EMBL" id="CP019724">
    <property type="protein sequence ID" value="AQS69441.1"/>
    <property type="molecule type" value="Genomic_DNA"/>
</dbReference>
<dbReference type="STRING" id="68249.BC342_12015"/>
<reference evidence="4 5" key="1">
    <citation type="submission" date="2017-02" db="EMBL/GenBank/DDBJ databases">
        <title>Streptomyces pactum ACT12 Genome sequencing and assembly.</title>
        <authorList>
            <person name="Xue Q."/>
            <person name="Yan X."/>
            <person name="Jia L."/>
            <person name="Yan H."/>
        </authorList>
    </citation>
    <scope>NUCLEOTIDE SEQUENCE [LARGE SCALE GENOMIC DNA]</scope>
    <source>
        <strain evidence="4 5">ACT12</strain>
    </source>
</reference>